<comment type="caution">
    <text evidence="2">The sequence shown here is derived from an EMBL/GenBank/DDBJ whole genome shotgun (WGS) entry which is preliminary data.</text>
</comment>
<evidence type="ECO:0000259" key="1">
    <source>
        <dbReference type="Pfam" id="PF06985"/>
    </source>
</evidence>
<keyword evidence="3" id="KW-1185">Reference proteome</keyword>
<dbReference type="InterPro" id="IPR052895">
    <property type="entry name" value="HetReg/Transcr_Mod"/>
</dbReference>
<feature type="domain" description="Heterokaryon incompatibility" evidence="1">
    <location>
        <begin position="43"/>
        <end position="205"/>
    </location>
</feature>
<evidence type="ECO:0000313" key="2">
    <source>
        <dbReference type="EMBL" id="KAK7414425.1"/>
    </source>
</evidence>
<dbReference type="EMBL" id="JAZAVJ010000103">
    <property type="protein sequence ID" value="KAK7414425.1"/>
    <property type="molecule type" value="Genomic_DNA"/>
</dbReference>
<dbReference type="PANTHER" id="PTHR24148">
    <property type="entry name" value="ANKYRIN REPEAT DOMAIN-CONTAINING PROTEIN 39 HOMOLOG-RELATED"/>
    <property type="match status" value="1"/>
</dbReference>
<gene>
    <name evidence="2" type="ORF">QQX98_006703</name>
</gene>
<name>A0ABR1GZZ0_9HYPO</name>
<dbReference type="Pfam" id="PF06985">
    <property type="entry name" value="HET"/>
    <property type="match status" value="1"/>
</dbReference>
<protein>
    <recommendedName>
        <fullName evidence="1">Heterokaryon incompatibility domain-containing protein</fullName>
    </recommendedName>
</protein>
<sequence length="614" mass="69918">MPAFQYEPLDTAKSEIRLLDLLPDQDAIRCTIRHVSLPTSLKYEALSYCWGTMVRTVKITVNGDDLFITKNLHAALVRLRHKQRVKTLWIDALCIDQKNIPEKNIQVPLMRTIYQSCMRVVIWIGEEDSHTESAFQALEFMAARKEANPDEEIIGTQWKAAQRGETFKRGLFPKLRSRLETLEGIRILGSIFERAWFKRIWIIQELAVSPDAVVVCGTFEMAWQTVEKAYELSKAVFDMEDHLSDLVSFRKNWHRGVSYDLFVHVMLGWNQSATDSRDKIYAVMGLVSSKSTQIPLKVDYKQDPKEIFLNFTQQYISLTKNLDILGFCRGCRNTDDWNPPSWALDDEYDKATQPFPQHSLSSIDDSIESTKEFCAGGKIKGEPLLSASGTLLRLRGAHLETITDVSVEFAYVTPEKSIRGVAIDPWTNFAKFVASYLDARRICDVGPGKTYPFTGQTLRDAFWQTLQVFEDQWADDADSAELLQECVDFDDFAVRVSGTLVAGDAKFARVLRNLQLHVAVARDILSPKHVVQGFFVKAYAAWKRRFVMLGKGYIGLGPKQSRVGDRVVLLEGRKVPLVIRPVGKRWRVVGDCYIHGVMMGEAFSPESCQLLWFE</sequence>
<dbReference type="PANTHER" id="PTHR24148:SF73">
    <property type="entry name" value="HET DOMAIN PROTEIN (AFU_ORTHOLOGUE AFUA_8G01020)"/>
    <property type="match status" value="1"/>
</dbReference>
<dbReference type="Proteomes" id="UP001498476">
    <property type="component" value="Unassembled WGS sequence"/>
</dbReference>
<dbReference type="InterPro" id="IPR010730">
    <property type="entry name" value="HET"/>
</dbReference>
<accession>A0ABR1GZZ0</accession>
<dbReference type="Pfam" id="PF26639">
    <property type="entry name" value="Het-6_barrel"/>
    <property type="match status" value="1"/>
</dbReference>
<evidence type="ECO:0000313" key="3">
    <source>
        <dbReference type="Proteomes" id="UP001498476"/>
    </source>
</evidence>
<proteinExistence type="predicted"/>
<reference evidence="2 3" key="1">
    <citation type="journal article" date="2025" name="Microbiol. Resour. Announc.">
        <title>Draft genome sequences for Neonectria magnoliae and Neonectria punicea, canker pathogens of Liriodendron tulipifera and Acer saccharum in West Virginia.</title>
        <authorList>
            <person name="Petronek H.M."/>
            <person name="Kasson M.T."/>
            <person name="Metheny A.M."/>
            <person name="Stauder C.M."/>
            <person name="Lovett B."/>
            <person name="Lynch S.C."/>
            <person name="Garnas J.R."/>
            <person name="Kasson L.R."/>
            <person name="Stajich J.E."/>
        </authorList>
    </citation>
    <scope>NUCLEOTIDE SEQUENCE [LARGE SCALE GENOMIC DNA]</scope>
    <source>
        <strain evidence="2 3">NRRL 64653</strain>
    </source>
</reference>
<organism evidence="2 3">
    <name type="scientific">Neonectria punicea</name>
    <dbReference type="NCBI Taxonomy" id="979145"/>
    <lineage>
        <taxon>Eukaryota</taxon>
        <taxon>Fungi</taxon>
        <taxon>Dikarya</taxon>
        <taxon>Ascomycota</taxon>
        <taxon>Pezizomycotina</taxon>
        <taxon>Sordariomycetes</taxon>
        <taxon>Hypocreomycetidae</taxon>
        <taxon>Hypocreales</taxon>
        <taxon>Nectriaceae</taxon>
        <taxon>Neonectria</taxon>
    </lineage>
</organism>